<dbReference type="Pfam" id="PF12833">
    <property type="entry name" value="HTH_18"/>
    <property type="match status" value="1"/>
</dbReference>
<dbReference type="RefSeq" id="WP_089242481.1">
    <property type="nucleotide sequence ID" value="NZ_FZOK01000022.1"/>
</dbReference>
<feature type="domain" description="HTH araC/xylS-type" evidence="1">
    <location>
        <begin position="28"/>
        <end position="109"/>
    </location>
</feature>
<sequence>MNLTVEEIKTKIAEGNWFKNPDLDSLLLAQKLGADEDELIAYIKKETGMHLKEFLNEIRMDLLISLLDKTIIFEKPGYYYKYSGFKSRTPFERHFKAKTGMTVQQYILEIREKNKVCLEF</sequence>
<dbReference type="PROSITE" id="PS01124">
    <property type="entry name" value="HTH_ARAC_FAMILY_2"/>
    <property type="match status" value="1"/>
</dbReference>
<dbReference type="GO" id="GO:0003700">
    <property type="term" value="F:DNA-binding transcription factor activity"/>
    <property type="evidence" value="ECO:0007669"/>
    <property type="project" value="InterPro"/>
</dbReference>
<organism evidence="2 3">
    <name type="scientific">Belliella buryatensis</name>
    <dbReference type="NCBI Taxonomy" id="1500549"/>
    <lineage>
        <taxon>Bacteria</taxon>
        <taxon>Pseudomonadati</taxon>
        <taxon>Bacteroidota</taxon>
        <taxon>Cytophagia</taxon>
        <taxon>Cytophagales</taxon>
        <taxon>Cyclobacteriaceae</taxon>
        <taxon>Belliella</taxon>
    </lineage>
</organism>
<proteinExistence type="predicted"/>
<accession>A0A239H2K3</accession>
<dbReference type="AlphaFoldDB" id="A0A239H2K3"/>
<evidence type="ECO:0000313" key="2">
    <source>
        <dbReference type="EMBL" id="SNS75268.1"/>
    </source>
</evidence>
<dbReference type="Gene3D" id="1.10.10.60">
    <property type="entry name" value="Homeodomain-like"/>
    <property type="match status" value="2"/>
</dbReference>
<protein>
    <recommendedName>
        <fullName evidence="1">HTH araC/xylS-type domain-containing protein</fullName>
    </recommendedName>
</protein>
<keyword evidence="3" id="KW-1185">Reference proteome</keyword>
<dbReference type="GO" id="GO:0043565">
    <property type="term" value="F:sequence-specific DNA binding"/>
    <property type="evidence" value="ECO:0007669"/>
    <property type="project" value="InterPro"/>
</dbReference>
<name>A0A239H2K3_9BACT</name>
<reference evidence="3" key="1">
    <citation type="submission" date="2017-06" db="EMBL/GenBank/DDBJ databases">
        <authorList>
            <person name="Varghese N."/>
            <person name="Submissions S."/>
        </authorList>
    </citation>
    <scope>NUCLEOTIDE SEQUENCE [LARGE SCALE GENOMIC DNA]</scope>
    <source>
        <strain evidence="3">5C</strain>
    </source>
</reference>
<dbReference type="InterPro" id="IPR018060">
    <property type="entry name" value="HTH_AraC"/>
</dbReference>
<dbReference type="EMBL" id="FZOK01000022">
    <property type="protein sequence ID" value="SNS75268.1"/>
    <property type="molecule type" value="Genomic_DNA"/>
</dbReference>
<dbReference type="Proteomes" id="UP000198480">
    <property type="component" value="Unassembled WGS sequence"/>
</dbReference>
<dbReference type="OrthoDB" id="9779074at2"/>
<evidence type="ECO:0000313" key="3">
    <source>
        <dbReference type="Proteomes" id="UP000198480"/>
    </source>
</evidence>
<gene>
    <name evidence="2" type="ORF">SAMN06295967_12210</name>
</gene>
<evidence type="ECO:0000259" key="1">
    <source>
        <dbReference type="PROSITE" id="PS01124"/>
    </source>
</evidence>